<name>A0AAV4SGZ6_CAEEX</name>
<dbReference type="AlphaFoldDB" id="A0AAV4SGZ6"/>
<comment type="caution">
    <text evidence="1">The sequence shown here is derived from an EMBL/GenBank/DDBJ whole genome shotgun (WGS) entry which is preliminary data.</text>
</comment>
<sequence>MNNFPEWKISNFPLFYPEPTNPSLFRSVILHFSSIPPTTPILRPLCCLHCHPPPPCPSSDQTICVCVWGEGCWRWVDPTLACGGGWQTFNKWGWDWGVANRKKVTKAWRSFRKSSMRNAEFLLRNISQILKFNRKPDRLEQWIDITNQKGREIRSRISAY</sequence>
<accession>A0AAV4SGZ6</accession>
<organism evidence="1 2">
    <name type="scientific">Caerostris extrusa</name>
    <name type="common">Bark spider</name>
    <name type="synonym">Caerostris bankana</name>
    <dbReference type="NCBI Taxonomy" id="172846"/>
    <lineage>
        <taxon>Eukaryota</taxon>
        <taxon>Metazoa</taxon>
        <taxon>Ecdysozoa</taxon>
        <taxon>Arthropoda</taxon>
        <taxon>Chelicerata</taxon>
        <taxon>Arachnida</taxon>
        <taxon>Araneae</taxon>
        <taxon>Araneomorphae</taxon>
        <taxon>Entelegynae</taxon>
        <taxon>Araneoidea</taxon>
        <taxon>Araneidae</taxon>
        <taxon>Caerostris</taxon>
    </lineage>
</organism>
<evidence type="ECO:0000313" key="2">
    <source>
        <dbReference type="Proteomes" id="UP001054945"/>
    </source>
</evidence>
<proteinExistence type="predicted"/>
<keyword evidence="2" id="KW-1185">Reference proteome</keyword>
<reference evidence="1 2" key="1">
    <citation type="submission" date="2021-06" db="EMBL/GenBank/DDBJ databases">
        <title>Caerostris extrusa draft genome.</title>
        <authorList>
            <person name="Kono N."/>
            <person name="Arakawa K."/>
        </authorList>
    </citation>
    <scope>NUCLEOTIDE SEQUENCE [LARGE SCALE GENOMIC DNA]</scope>
</reference>
<gene>
    <name evidence="1" type="ORF">CEXT_248531</name>
</gene>
<dbReference type="Proteomes" id="UP001054945">
    <property type="component" value="Unassembled WGS sequence"/>
</dbReference>
<protein>
    <submittedName>
        <fullName evidence="1">Uncharacterized protein</fullName>
    </submittedName>
</protein>
<evidence type="ECO:0000313" key="1">
    <source>
        <dbReference type="EMBL" id="GIY32827.1"/>
    </source>
</evidence>
<dbReference type="EMBL" id="BPLR01009554">
    <property type="protein sequence ID" value="GIY32827.1"/>
    <property type="molecule type" value="Genomic_DNA"/>
</dbReference>